<protein>
    <recommendedName>
        <fullName evidence="4">Lipoprotein</fullName>
    </recommendedName>
</protein>
<feature type="chain" id="PRO_5019250476" description="Lipoprotein" evidence="1">
    <location>
        <begin position="26"/>
        <end position="230"/>
    </location>
</feature>
<dbReference type="PROSITE" id="PS51257">
    <property type="entry name" value="PROKAR_LIPOPROTEIN"/>
    <property type="match status" value="1"/>
</dbReference>
<accession>A0A419SKB8</accession>
<evidence type="ECO:0000313" key="3">
    <source>
        <dbReference type="Proteomes" id="UP000284219"/>
    </source>
</evidence>
<evidence type="ECO:0008006" key="4">
    <source>
        <dbReference type="Google" id="ProtNLM"/>
    </source>
</evidence>
<evidence type="ECO:0000313" key="2">
    <source>
        <dbReference type="EMBL" id="RKD24415.1"/>
    </source>
</evidence>
<comment type="caution">
    <text evidence="2">The sequence shown here is derived from an EMBL/GenBank/DDBJ whole genome shotgun (WGS) entry which is preliminary data.</text>
</comment>
<dbReference type="OrthoDB" id="2475673at2"/>
<dbReference type="EMBL" id="MCHY01000008">
    <property type="protein sequence ID" value="RKD24415.1"/>
    <property type="molecule type" value="Genomic_DNA"/>
</dbReference>
<name>A0A419SKB8_9BACL</name>
<proteinExistence type="predicted"/>
<evidence type="ECO:0000256" key="1">
    <source>
        <dbReference type="SAM" id="SignalP"/>
    </source>
</evidence>
<dbReference type="RefSeq" id="WP_120189713.1">
    <property type="nucleotide sequence ID" value="NZ_MCHY01000008.1"/>
</dbReference>
<feature type="signal peptide" evidence="1">
    <location>
        <begin position="1"/>
        <end position="25"/>
    </location>
</feature>
<organism evidence="2 3">
    <name type="scientific">Ammoniphilus oxalaticus</name>
    <dbReference type="NCBI Taxonomy" id="66863"/>
    <lineage>
        <taxon>Bacteria</taxon>
        <taxon>Bacillati</taxon>
        <taxon>Bacillota</taxon>
        <taxon>Bacilli</taxon>
        <taxon>Bacillales</taxon>
        <taxon>Paenibacillaceae</taxon>
        <taxon>Aneurinibacillus group</taxon>
        <taxon>Ammoniphilus</taxon>
    </lineage>
</organism>
<sequence>MMKQRRSLLALFTVMLMTGSFVVSGCSPNKFEEQPQPQQSEAGQTMADQLAVEIEGKAFSNKDVAFYGLMQQLKIEWARAAEMGSLSQVEQEDRQVYWDRQASQYQQSNIQLQTLIETEAMALLAREKHFFIPPEKLESEVNKFQEKVDGNQAAKAMIDEFGRQQVNAMLRPYLEASMLTNRIINELEKNIRTDQPNASDEEVKYETGKRYEDLFADQMKSIKLTIHLKE</sequence>
<dbReference type="AlphaFoldDB" id="A0A419SKB8"/>
<dbReference type="Proteomes" id="UP000284219">
    <property type="component" value="Unassembled WGS sequence"/>
</dbReference>
<gene>
    <name evidence="2" type="ORF">BEP19_08480</name>
</gene>
<reference evidence="2 3" key="1">
    <citation type="submission" date="2016-08" db="EMBL/GenBank/DDBJ databases">
        <title>Novel Firmicute Genomes.</title>
        <authorList>
            <person name="Poppleton D.I."/>
            <person name="Gribaldo S."/>
        </authorList>
    </citation>
    <scope>NUCLEOTIDE SEQUENCE [LARGE SCALE GENOMIC DNA]</scope>
    <source>
        <strain evidence="2 3">RAOx-1</strain>
    </source>
</reference>
<keyword evidence="3" id="KW-1185">Reference proteome</keyword>
<keyword evidence="1" id="KW-0732">Signal</keyword>